<sequence>MTIENPLQQTLIVIPAYNEARYIGEVISRFLSIGFPPSSILVIDDGSSDDTGRIAADYGVRVIRHKKNLGKGAALRSGFGERSGHRYILTIDGDGQHQPEESLLFYTKIGKYDLVIGYRFDRRGMPWDRILSNRLTSLILSLLTNQQIFDSQCGFRLIRSDALNGVRLRTNRFETESELIIKLAQKGKRIGWVPITTIYRREKSKINHLLDTLRFILLILRSFWR</sequence>
<dbReference type="InterPro" id="IPR029044">
    <property type="entry name" value="Nucleotide-diphossugar_trans"/>
</dbReference>
<dbReference type="Proteomes" id="UP000268469">
    <property type="component" value="Unassembled WGS sequence"/>
</dbReference>
<comment type="caution">
    <text evidence="2">The sequence shown here is derived from an EMBL/GenBank/DDBJ whole genome shotgun (WGS) entry which is preliminary data.</text>
</comment>
<organism evidence="2 3">
    <name type="scientific">candidate division WOR-3 bacterium</name>
    <dbReference type="NCBI Taxonomy" id="2052148"/>
    <lineage>
        <taxon>Bacteria</taxon>
        <taxon>Bacteria division WOR-3</taxon>
    </lineage>
</organism>
<feature type="domain" description="Glycosyltransferase 2-like" evidence="1">
    <location>
        <begin position="12"/>
        <end position="164"/>
    </location>
</feature>
<evidence type="ECO:0000313" key="2">
    <source>
        <dbReference type="EMBL" id="RKX69855.1"/>
    </source>
</evidence>
<dbReference type="AlphaFoldDB" id="A0A660SGB1"/>
<dbReference type="InterPro" id="IPR050256">
    <property type="entry name" value="Glycosyltransferase_2"/>
</dbReference>
<dbReference type="PANTHER" id="PTHR48090:SF7">
    <property type="entry name" value="RFBJ PROTEIN"/>
    <property type="match status" value="1"/>
</dbReference>
<dbReference type="GO" id="GO:0016740">
    <property type="term" value="F:transferase activity"/>
    <property type="evidence" value="ECO:0007669"/>
    <property type="project" value="UniProtKB-KW"/>
</dbReference>
<accession>A0A660SGB1</accession>
<dbReference type="Gene3D" id="3.90.550.10">
    <property type="entry name" value="Spore Coat Polysaccharide Biosynthesis Protein SpsA, Chain A"/>
    <property type="match status" value="1"/>
</dbReference>
<reference evidence="2 3" key="1">
    <citation type="submission" date="2018-06" db="EMBL/GenBank/DDBJ databases">
        <title>Extensive metabolic versatility and redundancy in microbially diverse, dynamic hydrothermal sediments.</title>
        <authorList>
            <person name="Dombrowski N."/>
            <person name="Teske A."/>
            <person name="Baker B.J."/>
        </authorList>
    </citation>
    <scope>NUCLEOTIDE SEQUENCE [LARGE SCALE GENOMIC DNA]</scope>
    <source>
        <strain evidence="2">B36_G15</strain>
    </source>
</reference>
<dbReference type="CDD" id="cd04179">
    <property type="entry name" value="DPM_DPG-synthase_like"/>
    <property type="match status" value="1"/>
</dbReference>
<name>A0A660SGB1_UNCW3</name>
<evidence type="ECO:0000313" key="3">
    <source>
        <dbReference type="Proteomes" id="UP000268469"/>
    </source>
</evidence>
<dbReference type="EMBL" id="QNBE01000063">
    <property type="protein sequence ID" value="RKX69855.1"/>
    <property type="molecule type" value="Genomic_DNA"/>
</dbReference>
<dbReference type="InterPro" id="IPR001173">
    <property type="entry name" value="Glyco_trans_2-like"/>
</dbReference>
<gene>
    <name evidence="2" type="ORF">DRP53_06910</name>
</gene>
<protein>
    <submittedName>
        <fullName evidence="2">Glycosyltransferase family 2 protein</fullName>
    </submittedName>
</protein>
<dbReference type="PANTHER" id="PTHR48090">
    <property type="entry name" value="UNDECAPRENYL-PHOSPHATE 4-DEOXY-4-FORMAMIDO-L-ARABINOSE TRANSFERASE-RELATED"/>
    <property type="match status" value="1"/>
</dbReference>
<keyword evidence="2" id="KW-0808">Transferase</keyword>
<evidence type="ECO:0000259" key="1">
    <source>
        <dbReference type="Pfam" id="PF00535"/>
    </source>
</evidence>
<dbReference type="Pfam" id="PF00535">
    <property type="entry name" value="Glycos_transf_2"/>
    <property type="match status" value="1"/>
</dbReference>
<proteinExistence type="predicted"/>
<dbReference type="SUPFAM" id="SSF53448">
    <property type="entry name" value="Nucleotide-diphospho-sugar transferases"/>
    <property type="match status" value="1"/>
</dbReference>